<evidence type="ECO:0000313" key="7">
    <source>
        <dbReference type="EMBL" id="MBT0725854.1"/>
    </source>
</evidence>
<dbReference type="GO" id="GO:0008909">
    <property type="term" value="F:isochorismate synthase activity"/>
    <property type="evidence" value="ECO:0007669"/>
    <property type="project" value="UniProtKB-EC"/>
</dbReference>
<evidence type="ECO:0000256" key="4">
    <source>
        <dbReference type="ARBA" id="ARBA00023235"/>
    </source>
</evidence>
<gene>
    <name evidence="7" type="ORF">HGT73_00320</name>
</gene>
<dbReference type="InterPro" id="IPR004561">
    <property type="entry name" value="IsoChor_synthase"/>
</dbReference>
<dbReference type="InterPro" id="IPR005801">
    <property type="entry name" value="ADC_synthase"/>
</dbReference>
<dbReference type="EMBL" id="JABBFO010000001">
    <property type="protein sequence ID" value="MBT0725854.1"/>
    <property type="molecule type" value="Genomic_DNA"/>
</dbReference>
<keyword evidence="4 7" id="KW-0413">Isomerase</keyword>
<comment type="catalytic activity">
    <reaction evidence="1">
        <text>chorismate = isochorismate</text>
        <dbReference type="Rhea" id="RHEA:18985"/>
        <dbReference type="ChEBI" id="CHEBI:29748"/>
        <dbReference type="ChEBI" id="CHEBI:29780"/>
        <dbReference type="EC" id="5.4.4.2"/>
    </reaction>
</comment>
<evidence type="ECO:0000256" key="2">
    <source>
        <dbReference type="ARBA" id="ARBA00005297"/>
    </source>
</evidence>
<protein>
    <recommendedName>
        <fullName evidence="3">isochorismate synthase</fullName>
        <ecNumber evidence="3">5.4.4.2</ecNumber>
    </recommendedName>
    <alternativeName>
        <fullName evidence="5">Isochorismate mutase</fullName>
    </alternativeName>
</protein>
<keyword evidence="8" id="KW-1185">Reference proteome</keyword>
<evidence type="ECO:0000259" key="6">
    <source>
        <dbReference type="Pfam" id="PF00425"/>
    </source>
</evidence>
<dbReference type="NCBIfam" id="TIGR00543">
    <property type="entry name" value="isochor_syn"/>
    <property type="match status" value="1"/>
</dbReference>
<comment type="similarity">
    <text evidence="2">Belongs to the isochorismate synthase family.</text>
</comment>
<feature type="domain" description="Chorismate-utilising enzyme C-terminal" evidence="6">
    <location>
        <begin position="130"/>
        <end position="385"/>
    </location>
</feature>
<dbReference type="InterPro" id="IPR015890">
    <property type="entry name" value="Chorismate_C"/>
</dbReference>
<name>A0ABS5T0I3_9GAMM</name>
<proteinExistence type="inferred from homology"/>
<dbReference type="EC" id="5.4.4.2" evidence="3"/>
<evidence type="ECO:0000256" key="1">
    <source>
        <dbReference type="ARBA" id="ARBA00000799"/>
    </source>
</evidence>
<evidence type="ECO:0000256" key="5">
    <source>
        <dbReference type="ARBA" id="ARBA00041564"/>
    </source>
</evidence>
<evidence type="ECO:0000256" key="3">
    <source>
        <dbReference type="ARBA" id="ARBA00012824"/>
    </source>
</evidence>
<organism evidence="7 8">
    <name type="scientific">Rosenbergiella australiborealis</name>
    <dbReference type="NCBI Taxonomy" id="1544696"/>
    <lineage>
        <taxon>Bacteria</taxon>
        <taxon>Pseudomonadati</taxon>
        <taxon>Pseudomonadota</taxon>
        <taxon>Gammaproteobacteria</taxon>
        <taxon>Enterobacterales</taxon>
        <taxon>Erwiniaceae</taxon>
        <taxon>Rosenbergiella</taxon>
    </lineage>
</organism>
<reference evidence="7 8" key="1">
    <citation type="submission" date="2020-04" db="EMBL/GenBank/DDBJ databases">
        <title>Genome sequencing of Rosenbergiella species.</title>
        <authorList>
            <person name="Alvarez-Perez S."/>
            <person name="Lievens B."/>
        </authorList>
    </citation>
    <scope>NUCLEOTIDE SEQUENCE [LARGE SCALE GENOMIC DNA]</scope>
    <source>
        <strain evidence="7 8">CdVSA20.1</strain>
    </source>
</reference>
<comment type="caution">
    <text evidence="7">The sequence shown here is derived from an EMBL/GenBank/DDBJ whole genome shotgun (WGS) entry which is preliminary data.</text>
</comment>
<dbReference type="Pfam" id="PF00425">
    <property type="entry name" value="Chorismate_bind"/>
    <property type="match status" value="1"/>
</dbReference>
<accession>A0ABS5T0I3</accession>
<dbReference type="Proteomes" id="UP000786875">
    <property type="component" value="Unassembled WGS sequence"/>
</dbReference>
<evidence type="ECO:0000313" key="8">
    <source>
        <dbReference type="Proteomes" id="UP000786875"/>
    </source>
</evidence>
<dbReference type="Gene3D" id="3.60.120.10">
    <property type="entry name" value="Anthranilate synthase"/>
    <property type="match status" value="1"/>
</dbReference>
<dbReference type="PANTHER" id="PTHR42839">
    <property type="entry name" value="ISOCHORISMATE SYNTHASE ENTC"/>
    <property type="match status" value="1"/>
</dbReference>
<sequence>MVEITAIENILNSKIQQQSALNERFLFTSPETSLITSGCFKRISQPLLDNTGNQVAFQQALREQFRLARAAGITRPKVVGAIPFNSYQPTALFIPEHVTETDREQLITQLRPYQQISLAEVIAQQAFPDQHHFTNMVSEAVAAMKRGELDKVVLSRLLKLSTRAPINSTALMARIMEQNPDNYHFHVPLSGQEVLTGASPELLLRKRGSLFSSRPLAGSAKRQVEWGDDQEIGERLLASQKDRHEHQLVIEGMTKVLTPIATQLSVPETPHLVTTSKLWHLATTIQGEINQPNENALELAGLLHPTPALSGYPHQLACQLIQQLEPFSRDLFGGMVGWCDDEGNGEWVVTIRCARLHQQLVTLFAGAGIVPASDPLSEWHETGTKLSTMLQAFGLH</sequence>
<dbReference type="SUPFAM" id="SSF56322">
    <property type="entry name" value="ADC synthase"/>
    <property type="match status" value="1"/>
</dbReference>
<dbReference type="PANTHER" id="PTHR42839:SF2">
    <property type="entry name" value="ISOCHORISMATE SYNTHASE ENTC"/>
    <property type="match status" value="1"/>
</dbReference>